<comment type="caution">
    <text evidence="1">The sequence shown here is derived from an EMBL/GenBank/DDBJ whole genome shotgun (WGS) entry which is preliminary data.</text>
</comment>
<protein>
    <submittedName>
        <fullName evidence="1">Uncharacterized protein</fullName>
    </submittedName>
</protein>
<evidence type="ECO:0000313" key="1">
    <source>
        <dbReference type="EMBL" id="MDO6123254.1"/>
    </source>
</evidence>
<name>A0ABT8XHQ1_9HYPH</name>
<gene>
    <name evidence="1" type="ORF">GB928_018860</name>
</gene>
<dbReference type="RefSeq" id="WP_244760875.1">
    <property type="nucleotide sequence ID" value="NZ_JALJCJ010000002.1"/>
</dbReference>
<proteinExistence type="predicted"/>
<accession>A0ABT8XHQ1</accession>
<dbReference type="EMBL" id="WHSC02000007">
    <property type="protein sequence ID" value="MDO6123254.1"/>
    <property type="molecule type" value="Genomic_DNA"/>
</dbReference>
<reference evidence="1" key="1">
    <citation type="submission" date="2022-04" db="EMBL/GenBank/DDBJ databases">
        <title>Shinella lacus sp. nov., a novel member of the genus Shinella from water.</title>
        <authorList>
            <person name="Deng Y."/>
        </authorList>
    </citation>
    <scope>NUCLEOTIDE SEQUENCE</scope>
    <source>
        <strain evidence="1">JCM 31239</strain>
    </source>
</reference>
<organism evidence="1 2">
    <name type="scientific">Shinella curvata</name>
    <dbReference type="NCBI Taxonomy" id="1817964"/>
    <lineage>
        <taxon>Bacteria</taxon>
        <taxon>Pseudomonadati</taxon>
        <taxon>Pseudomonadota</taxon>
        <taxon>Alphaproteobacteria</taxon>
        <taxon>Hyphomicrobiales</taxon>
        <taxon>Rhizobiaceae</taxon>
        <taxon>Shinella</taxon>
    </lineage>
</organism>
<sequence>MAIRGPSSYERNEDRFLLCEQELEAAFQELIWKAIQAGWDEGEACVAIASLADHHILAMQCNEQVAASIRKIKL</sequence>
<keyword evidence="2" id="KW-1185">Reference proteome</keyword>
<evidence type="ECO:0000313" key="2">
    <source>
        <dbReference type="Proteomes" id="UP001177080"/>
    </source>
</evidence>
<dbReference type="Proteomes" id="UP001177080">
    <property type="component" value="Unassembled WGS sequence"/>
</dbReference>